<dbReference type="EMBL" id="UINC01000927">
    <property type="protein sequence ID" value="SUZ63836.1"/>
    <property type="molecule type" value="Genomic_DNA"/>
</dbReference>
<organism evidence="2">
    <name type="scientific">marine metagenome</name>
    <dbReference type="NCBI Taxonomy" id="408172"/>
    <lineage>
        <taxon>unclassified sequences</taxon>
        <taxon>metagenomes</taxon>
        <taxon>ecological metagenomes</taxon>
    </lineage>
</organism>
<protein>
    <recommendedName>
        <fullName evidence="1">Luciferase-like domain-containing protein</fullName>
    </recommendedName>
</protein>
<reference evidence="2" key="1">
    <citation type="submission" date="2018-05" db="EMBL/GenBank/DDBJ databases">
        <authorList>
            <person name="Lanie J.A."/>
            <person name="Ng W.-L."/>
            <person name="Kazmierczak K.M."/>
            <person name="Andrzejewski T.M."/>
            <person name="Davidsen T.M."/>
            <person name="Wayne K.J."/>
            <person name="Tettelin H."/>
            <person name="Glass J.I."/>
            <person name="Rusch D."/>
            <person name="Podicherti R."/>
            <person name="Tsui H.-C.T."/>
            <person name="Winkler M.E."/>
        </authorList>
    </citation>
    <scope>NUCLEOTIDE SEQUENCE</scope>
</reference>
<dbReference type="PANTHER" id="PTHR43244:SF2">
    <property type="entry name" value="CONSERVED HYPOTHETICAL ALANINE AND PROLINE-RICH PROTEIN"/>
    <property type="match status" value="1"/>
</dbReference>
<dbReference type="GO" id="GO:0016705">
    <property type="term" value="F:oxidoreductase activity, acting on paired donors, with incorporation or reduction of molecular oxygen"/>
    <property type="evidence" value="ECO:0007669"/>
    <property type="project" value="InterPro"/>
</dbReference>
<dbReference type="Pfam" id="PF00296">
    <property type="entry name" value="Bac_luciferase"/>
    <property type="match status" value="1"/>
</dbReference>
<name>A0A381PA30_9ZZZZ</name>
<accession>A0A381PA30</accession>
<sequence>MLPLGKVDPGLREPDTPLDVGTIVEGAAVVEALGYDGLAVEECKDDPYQQLALASVNTTHLGLATSVAMAFPRSPTITAMSAWTLQKVCEGRLILGLGSQVRGHIRRRYGMEWTAPAPRMRDYILAMRAVWQCWQNGEPLRHDGDHYKLDLMVPLFDPGPIEHPDIPVHISAINTNMCAVVGEVADGIRLHPVCSAKYIEETMVPAVVRGAARTQRDADVVDWCMKPLVATAPDQARLEVIAESVRARVGFYLATPAYKAAFDVHGWGDQVDQAAALSREQRWEEIPPLVHDEMLHTIATVGTYHEIASLLNNRFGHLIDRIEFSIPVDDPDDASLLSSMISELRESDKLRPPCR</sequence>
<gene>
    <name evidence="2" type="ORF">METZ01_LOCUS16690</name>
</gene>
<dbReference type="SUPFAM" id="SSF51679">
    <property type="entry name" value="Bacterial luciferase-like"/>
    <property type="match status" value="1"/>
</dbReference>
<dbReference type="AlphaFoldDB" id="A0A381PA30"/>
<dbReference type="InterPro" id="IPR019919">
    <property type="entry name" value="Lucif-like_OxRdtase_MSMEG_2256"/>
</dbReference>
<proteinExistence type="predicted"/>
<dbReference type="NCBIfam" id="TIGR03617">
    <property type="entry name" value="F420_MSMEG_2256"/>
    <property type="match status" value="1"/>
</dbReference>
<dbReference type="PANTHER" id="PTHR43244">
    <property type="match status" value="1"/>
</dbReference>
<dbReference type="InterPro" id="IPR050564">
    <property type="entry name" value="F420-G6PD/mer"/>
</dbReference>
<dbReference type="Gene3D" id="3.20.20.30">
    <property type="entry name" value="Luciferase-like domain"/>
    <property type="match status" value="1"/>
</dbReference>
<dbReference type="InterPro" id="IPR036661">
    <property type="entry name" value="Luciferase-like_sf"/>
</dbReference>
<evidence type="ECO:0000313" key="2">
    <source>
        <dbReference type="EMBL" id="SUZ63836.1"/>
    </source>
</evidence>
<dbReference type="CDD" id="cd01097">
    <property type="entry name" value="Tetrahydromethanopterin_reductase"/>
    <property type="match status" value="1"/>
</dbReference>
<dbReference type="InterPro" id="IPR011251">
    <property type="entry name" value="Luciferase-like_dom"/>
</dbReference>
<evidence type="ECO:0000259" key="1">
    <source>
        <dbReference type="Pfam" id="PF00296"/>
    </source>
</evidence>
<feature type="domain" description="Luciferase-like" evidence="1">
    <location>
        <begin position="19"/>
        <end position="311"/>
    </location>
</feature>